<keyword evidence="3" id="KW-1185">Reference proteome</keyword>
<dbReference type="AlphaFoldDB" id="A0A9Q1BMI3"/>
<organism evidence="2 3">
    <name type="scientific">Holothuria leucospilota</name>
    <name type="common">Black long sea cucumber</name>
    <name type="synonym">Mertensiothuria leucospilota</name>
    <dbReference type="NCBI Taxonomy" id="206669"/>
    <lineage>
        <taxon>Eukaryota</taxon>
        <taxon>Metazoa</taxon>
        <taxon>Echinodermata</taxon>
        <taxon>Eleutherozoa</taxon>
        <taxon>Echinozoa</taxon>
        <taxon>Holothuroidea</taxon>
        <taxon>Aspidochirotacea</taxon>
        <taxon>Aspidochirotida</taxon>
        <taxon>Holothuriidae</taxon>
        <taxon>Holothuria</taxon>
    </lineage>
</organism>
<reference evidence="2" key="1">
    <citation type="submission" date="2021-10" db="EMBL/GenBank/DDBJ databases">
        <title>Tropical sea cucumber genome reveals ecological adaptation and Cuvierian tubules defense mechanism.</title>
        <authorList>
            <person name="Chen T."/>
        </authorList>
    </citation>
    <scope>NUCLEOTIDE SEQUENCE</scope>
    <source>
        <strain evidence="2">Nanhai2018</strain>
        <tissue evidence="2">Muscle</tissue>
    </source>
</reference>
<comment type="caution">
    <text evidence="2">The sequence shown here is derived from an EMBL/GenBank/DDBJ whole genome shotgun (WGS) entry which is preliminary data.</text>
</comment>
<feature type="compositionally biased region" description="Acidic residues" evidence="1">
    <location>
        <begin position="171"/>
        <end position="182"/>
    </location>
</feature>
<evidence type="ECO:0000313" key="2">
    <source>
        <dbReference type="EMBL" id="KAJ8029365.1"/>
    </source>
</evidence>
<dbReference type="Gene3D" id="3.40.50.11960">
    <property type="match status" value="1"/>
</dbReference>
<evidence type="ECO:0000313" key="3">
    <source>
        <dbReference type="Proteomes" id="UP001152320"/>
    </source>
</evidence>
<dbReference type="Pfam" id="PF10199">
    <property type="entry name" value="Adaptin_binding"/>
    <property type="match status" value="1"/>
</dbReference>
<dbReference type="PANTHER" id="PTHR14659">
    <property type="entry name" value="ALPHA- AND GAMMA-ADAPTIN-BINDING PROTEIN P34"/>
    <property type="match status" value="1"/>
</dbReference>
<dbReference type="OrthoDB" id="1741717at2759"/>
<proteinExistence type="predicted"/>
<sequence>MSSCTPGLYTFYGIITQLTKSVNRSKMAAPIVMVVSSSTNICCSDLIKAIRKEDELPTCEESLNPNICGYPWHISNKYYTANVLLCHPKEKSNPAKYIPPEIEAIISIIDDKKYSFDEAKQYWKKIEDLEPATRIIVCHGFTKAGDLRRREIIEWCIDSSFELVELNRSEFDEEEEEDDEFQEPYGSGRINQALNAHNWPNLEMKDRDEREIARQLQAKLGLKDEDEERSPRDAGYKLLPDSDDSSDQVAAAELSPSQEAATGQDKGGGTTEGGTNSLDADGISEEDAALFRALGNEDPGSESFEELFMKMASMKEKANSLPPEERKKYAEKVVVSFWKAIGGDEDEIDGLSDDD</sequence>
<name>A0A9Q1BMI3_HOLLE</name>
<feature type="region of interest" description="Disordered" evidence="1">
    <location>
        <begin position="218"/>
        <end position="284"/>
    </location>
</feature>
<gene>
    <name evidence="2" type="ORF">HOLleu_28741</name>
</gene>
<dbReference type="InterPro" id="IPR019341">
    <property type="entry name" value="Alpha/Gamma-adaptin-bd_p34"/>
</dbReference>
<feature type="region of interest" description="Disordered" evidence="1">
    <location>
        <begin position="169"/>
        <end position="206"/>
    </location>
</feature>
<protein>
    <submittedName>
        <fullName evidence="2">Alpha- and gamma-adaptin-binding protein p34</fullName>
    </submittedName>
</protein>
<evidence type="ECO:0000256" key="1">
    <source>
        <dbReference type="SAM" id="MobiDB-lite"/>
    </source>
</evidence>
<dbReference type="PANTHER" id="PTHR14659:SF1">
    <property type="entry name" value="ALPHA- AND GAMMA-ADAPTIN-BINDING PROTEIN P34"/>
    <property type="match status" value="1"/>
</dbReference>
<dbReference type="EMBL" id="JAIZAY010000014">
    <property type="protein sequence ID" value="KAJ8029365.1"/>
    <property type="molecule type" value="Genomic_DNA"/>
</dbReference>
<dbReference type="Proteomes" id="UP001152320">
    <property type="component" value="Chromosome 14"/>
</dbReference>
<accession>A0A9Q1BMI3</accession>